<dbReference type="InterPro" id="IPR036410">
    <property type="entry name" value="HSP_DnaJ_Cys-rich_dom_sf"/>
</dbReference>
<dbReference type="SUPFAM" id="SSF57938">
    <property type="entry name" value="DnaJ/Hsp40 cysteine-rich domain"/>
    <property type="match status" value="1"/>
</dbReference>
<dbReference type="Proteomes" id="UP000297031">
    <property type="component" value="Chromosome"/>
</dbReference>
<gene>
    <name evidence="1" type="ORF">E7746_06780</name>
</gene>
<evidence type="ECO:0000313" key="2">
    <source>
        <dbReference type="Proteomes" id="UP000297031"/>
    </source>
</evidence>
<sequence>MKREISRPPKVALCRVCKGSGRVPGDEEGETHTCLQCEGSGRVTVSCEMILDIRPYKPEPKKHR</sequence>
<dbReference type="OrthoDB" id="1050684at2"/>
<dbReference type="AlphaFoldDB" id="A0A4P7VK56"/>
<reference evidence="1 2" key="1">
    <citation type="submission" date="2019-02" db="EMBL/GenBank/DDBJ databases">
        <title>Isolation and identification of novel species under the genus Muribaculum.</title>
        <authorList>
            <person name="Miyake S."/>
            <person name="Ding Y."/>
            <person name="Low A."/>
            <person name="Soh M."/>
            <person name="Seedorf H."/>
        </authorList>
    </citation>
    <scope>NUCLEOTIDE SEQUENCE [LARGE SCALE GENOMIC DNA]</scope>
    <source>
        <strain evidence="1 2">TLL-A4</strain>
    </source>
</reference>
<protein>
    <submittedName>
        <fullName evidence="1">Molecular chaperone DnaJ</fullName>
    </submittedName>
</protein>
<proteinExistence type="predicted"/>
<organism evidence="1 2">
    <name type="scientific">Muribaculum gordoncarteri</name>
    <dbReference type="NCBI Taxonomy" id="2530390"/>
    <lineage>
        <taxon>Bacteria</taxon>
        <taxon>Pseudomonadati</taxon>
        <taxon>Bacteroidota</taxon>
        <taxon>Bacteroidia</taxon>
        <taxon>Bacteroidales</taxon>
        <taxon>Muribaculaceae</taxon>
        <taxon>Muribaculum</taxon>
    </lineage>
</organism>
<dbReference type="Gene3D" id="6.20.20.10">
    <property type="match status" value="1"/>
</dbReference>
<dbReference type="KEGG" id="mgod:E7746_06780"/>
<evidence type="ECO:0000313" key="1">
    <source>
        <dbReference type="EMBL" id="QCD35616.1"/>
    </source>
</evidence>
<keyword evidence="2" id="KW-1185">Reference proteome</keyword>
<name>A0A4P7VK56_9BACT</name>
<accession>A0A4P7VK56</accession>
<dbReference type="EMBL" id="CP039393">
    <property type="protein sequence ID" value="QCD35616.1"/>
    <property type="molecule type" value="Genomic_DNA"/>
</dbReference>